<dbReference type="EMBL" id="MU853409">
    <property type="protein sequence ID" value="KAK4134362.1"/>
    <property type="molecule type" value="Genomic_DNA"/>
</dbReference>
<name>A0AAN6ZDJ1_9PEZI</name>
<reference evidence="1" key="2">
    <citation type="submission" date="2023-05" db="EMBL/GenBank/DDBJ databases">
        <authorList>
            <consortium name="Lawrence Berkeley National Laboratory"/>
            <person name="Steindorff A."/>
            <person name="Hensen N."/>
            <person name="Bonometti L."/>
            <person name="Westerberg I."/>
            <person name="Brannstrom I.O."/>
            <person name="Guillou S."/>
            <person name="Cros-Aarteil S."/>
            <person name="Calhoun S."/>
            <person name="Haridas S."/>
            <person name="Kuo A."/>
            <person name="Mondo S."/>
            <person name="Pangilinan J."/>
            <person name="Riley R."/>
            <person name="Labutti K."/>
            <person name="Andreopoulos B."/>
            <person name="Lipzen A."/>
            <person name="Chen C."/>
            <person name="Yanf M."/>
            <person name="Daum C."/>
            <person name="Ng V."/>
            <person name="Clum A."/>
            <person name="Ohm R."/>
            <person name="Martin F."/>
            <person name="Silar P."/>
            <person name="Natvig D."/>
            <person name="Lalanne C."/>
            <person name="Gautier V."/>
            <person name="Ament-Velasquez S.L."/>
            <person name="Kruys A."/>
            <person name="Hutchinson M.I."/>
            <person name="Powell A.J."/>
            <person name="Barry K."/>
            <person name="Miller A.N."/>
            <person name="Grigoriev I.V."/>
            <person name="Debuchy R."/>
            <person name="Gladieux P."/>
            <person name="Thoren M.H."/>
            <person name="Johannesson H."/>
        </authorList>
    </citation>
    <scope>NUCLEOTIDE SEQUENCE</scope>
    <source>
        <strain evidence="1">CBS 123565</strain>
    </source>
</reference>
<comment type="caution">
    <text evidence="1">The sequence shown here is derived from an EMBL/GenBank/DDBJ whole genome shotgun (WGS) entry which is preliminary data.</text>
</comment>
<organism evidence="1 2">
    <name type="scientific">Trichocladium antarcticum</name>
    <dbReference type="NCBI Taxonomy" id="1450529"/>
    <lineage>
        <taxon>Eukaryota</taxon>
        <taxon>Fungi</taxon>
        <taxon>Dikarya</taxon>
        <taxon>Ascomycota</taxon>
        <taxon>Pezizomycotina</taxon>
        <taxon>Sordariomycetes</taxon>
        <taxon>Sordariomycetidae</taxon>
        <taxon>Sordariales</taxon>
        <taxon>Chaetomiaceae</taxon>
        <taxon>Trichocladium</taxon>
    </lineage>
</organism>
<dbReference type="AlphaFoldDB" id="A0AAN6ZDJ1"/>
<accession>A0AAN6ZDJ1</accession>
<gene>
    <name evidence="1" type="ORF">BT67DRAFT_316754</name>
</gene>
<evidence type="ECO:0000313" key="2">
    <source>
        <dbReference type="Proteomes" id="UP001304895"/>
    </source>
</evidence>
<proteinExistence type="predicted"/>
<reference evidence="1" key="1">
    <citation type="journal article" date="2023" name="Mol. Phylogenet. Evol.">
        <title>Genome-scale phylogeny and comparative genomics of the fungal order Sordariales.</title>
        <authorList>
            <person name="Hensen N."/>
            <person name="Bonometti L."/>
            <person name="Westerberg I."/>
            <person name="Brannstrom I.O."/>
            <person name="Guillou S."/>
            <person name="Cros-Aarteil S."/>
            <person name="Calhoun S."/>
            <person name="Haridas S."/>
            <person name="Kuo A."/>
            <person name="Mondo S."/>
            <person name="Pangilinan J."/>
            <person name="Riley R."/>
            <person name="LaButti K."/>
            <person name="Andreopoulos B."/>
            <person name="Lipzen A."/>
            <person name="Chen C."/>
            <person name="Yan M."/>
            <person name="Daum C."/>
            <person name="Ng V."/>
            <person name="Clum A."/>
            <person name="Steindorff A."/>
            <person name="Ohm R.A."/>
            <person name="Martin F."/>
            <person name="Silar P."/>
            <person name="Natvig D.O."/>
            <person name="Lalanne C."/>
            <person name="Gautier V."/>
            <person name="Ament-Velasquez S.L."/>
            <person name="Kruys A."/>
            <person name="Hutchinson M.I."/>
            <person name="Powell A.J."/>
            <person name="Barry K."/>
            <person name="Miller A.N."/>
            <person name="Grigoriev I.V."/>
            <person name="Debuchy R."/>
            <person name="Gladieux P."/>
            <person name="Hiltunen Thoren M."/>
            <person name="Johannesson H."/>
        </authorList>
    </citation>
    <scope>NUCLEOTIDE SEQUENCE</scope>
    <source>
        <strain evidence="1">CBS 123565</strain>
    </source>
</reference>
<sequence length="198" mass="22446">MGRWPVETWVHQTMMGALLPKSVGVGDGRHQSVPRAVVLIHDTVITWLFTDTRRLHDGKTLWRQEPGWSRKIIPRFPSPRITSSDPLHADKAVRHLTNPRNLDDRENRRCVDGIRNTTRLSVGFLIWSDYYQHKTQGLVWPVSPTYDLRAVPAVCVSGCSAFAELEPASHSTSTRPVIPTTRTTNTRDLHVGNSLRLI</sequence>
<protein>
    <submittedName>
        <fullName evidence="1">Uncharacterized protein</fullName>
    </submittedName>
</protein>
<keyword evidence="2" id="KW-1185">Reference proteome</keyword>
<dbReference type="Proteomes" id="UP001304895">
    <property type="component" value="Unassembled WGS sequence"/>
</dbReference>
<evidence type="ECO:0000313" key="1">
    <source>
        <dbReference type="EMBL" id="KAK4134362.1"/>
    </source>
</evidence>